<dbReference type="OrthoDB" id="345372at2759"/>
<organism evidence="2 3">
    <name type="scientific">Eimeria brunetti</name>
    <dbReference type="NCBI Taxonomy" id="51314"/>
    <lineage>
        <taxon>Eukaryota</taxon>
        <taxon>Sar</taxon>
        <taxon>Alveolata</taxon>
        <taxon>Apicomplexa</taxon>
        <taxon>Conoidasida</taxon>
        <taxon>Coccidia</taxon>
        <taxon>Eucoccidiorida</taxon>
        <taxon>Eimeriorina</taxon>
        <taxon>Eimeriidae</taxon>
        <taxon>Eimeria</taxon>
    </lineage>
</organism>
<evidence type="ECO:0000313" key="2">
    <source>
        <dbReference type="EMBL" id="CDJ50363.1"/>
    </source>
</evidence>
<keyword evidence="3" id="KW-1185">Reference proteome</keyword>
<reference evidence="2" key="1">
    <citation type="submission" date="2013-10" db="EMBL/GenBank/DDBJ databases">
        <title>Genomic analysis of the causative agents of coccidiosis in chickens.</title>
        <authorList>
            <person name="Reid A.J."/>
            <person name="Blake D."/>
            <person name="Billington K."/>
            <person name="Browne H."/>
            <person name="Dunn M."/>
            <person name="Hung S."/>
            <person name="Kawahara F."/>
            <person name="Miranda-Saavedra D."/>
            <person name="Mourier T."/>
            <person name="Nagra H."/>
            <person name="Otto T.D."/>
            <person name="Rawlings N."/>
            <person name="Sanchez A."/>
            <person name="Sanders M."/>
            <person name="Subramaniam C."/>
            <person name="Tay Y."/>
            <person name="Dear P."/>
            <person name="Doerig C."/>
            <person name="Gruber A."/>
            <person name="Parkinson J."/>
            <person name="Shirley M."/>
            <person name="Wan K.L."/>
            <person name="Berriman M."/>
            <person name="Tomley F."/>
            <person name="Pain A."/>
        </authorList>
    </citation>
    <scope>NUCLEOTIDE SEQUENCE [LARGE SCALE GENOMIC DNA]</scope>
    <source>
        <strain evidence="2">Houghton</strain>
    </source>
</reference>
<evidence type="ECO:0000256" key="1">
    <source>
        <dbReference type="SAM" id="MobiDB-lite"/>
    </source>
</evidence>
<sequence>MRPLSTLTEKQRWRDPFNKPVLKAFRRPTKYQANQEVAVETMESSESNGLQGTVPPAPSSIAGQLSSFPAPPGGLSPPVEAELQTQMSLAKQTPYQRMQSGYSRGDTGILLGQRDFAATLNRGALFLRTYTGLLKQNEKQRFSDRSTNCTREVSALERQHIAVSINPTALVIFLFL</sequence>
<feature type="region of interest" description="Disordered" evidence="1">
    <location>
        <begin position="36"/>
        <end position="78"/>
    </location>
</feature>
<accession>U6LM69</accession>
<protein>
    <submittedName>
        <fullName evidence="2">Aquaporin, putative</fullName>
    </submittedName>
</protein>
<dbReference type="VEuPathDB" id="ToxoDB:EBH_0082900"/>
<evidence type="ECO:0000313" key="3">
    <source>
        <dbReference type="Proteomes" id="UP000030750"/>
    </source>
</evidence>
<dbReference type="Proteomes" id="UP000030750">
    <property type="component" value="Unassembled WGS sequence"/>
</dbReference>
<proteinExistence type="predicted"/>
<gene>
    <name evidence="2" type="ORF">EBH_0082900</name>
</gene>
<reference evidence="2" key="2">
    <citation type="submission" date="2013-10" db="EMBL/GenBank/DDBJ databases">
        <authorList>
            <person name="Aslett M."/>
        </authorList>
    </citation>
    <scope>NUCLEOTIDE SEQUENCE [LARGE SCALE GENOMIC DNA]</scope>
    <source>
        <strain evidence="2">Houghton</strain>
    </source>
</reference>
<dbReference type="AlphaFoldDB" id="U6LM69"/>
<name>U6LM69_9EIME</name>
<dbReference type="EMBL" id="HG712188">
    <property type="protein sequence ID" value="CDJ50363.1"/>
    <property type="molecule type" value="Genomic_DNA"/>
</dbReference>
<feature type="compositionally biased region" description="Polar residues" evidence="1">
    <location>
        <begin position="42"/>
        <end position="51"/>
    </location>
</feature>